<feature type="domain" description="FecR protein" evidence="2">
    <location>
        <begin position="130"/>
        <end position="229"/>
    </location>
</feature>
<proteinExistence type="predicted"/>
<evidence type="ECO:0000256" key="1">
    <source>
        <dbReference type="SAM" id="MobiDB-lite"/>
    </source>
</evidence>
<organism evidence="4 5">
    <name type="scientific">Ottowia thiooxydans</name>
    <dbReference type="NCBI Taxonomy" id="219182"/>
    <lineage>
        <taxon>Bacteria</taxon>
        <taxon>Pseudomonadati</taxon>
        <taxon>Pseudomonadota</taxon>
        <taxon>Betaproteobacteria</taxon>
        <taxon>Burkholderiales</taxon>
        <taxon>Comamonadaceae</taxon>
        <taxon>Ottowia</taxon>
    </lineage>
</organism>
<evidence type="ECO:0000259" key="3">
    <source>
        <dbReference type="Pfam" id="PF16220"/>
    </source>
</evidence>
<evidence type="ECO:0000259" key="2">
    <source>
        <dbReference type="Pfam" id="PF04773"/>
    </source>
</evidence>
<protein>
    <submittedName>
        <fullName evidence="4">Transmembrane sensor</fullName>
    </submittedName>
</protein>
<keyword evidence="4" id="KW-0812">Transmembrane</keyword>
<reference evidence="4 5" key="1">
    <citation type="submission" date="2024-06" db="EMBL/GenBank/DDBJ databases">
        <title>Sorghum-associated microbial communities from plants grown in Nebraska, USA.</title>
        <authorList>
            <person name="Schachtman D."/>
        </authorList>
    </citation>
    <scope>NUCLEOTIDE SEQUENCE [LARGE SCALE GENOMIC DNA]</scope>
    <source>
        <strain evidence="4 5">2709</strain>
    </source>
</reference>
<gene>
    <name evidence="4" type="ORF">ABIE13_005318</name>
</gene>
<keyword evidence="4" id="KW-0472">Membrane</keyword>
<dbReference type="EMBL" id="JBEPSH010000014">
    <property type="protein sequence ID" value="MET4580179.1"/>
    <property type="molecule type" value="Genomic_DNA"/>
</dbReference>
<dbReference type="Gene3D" id="2.60.120.1440">
    <property type="match status" value="1"/>
</dbReference>
<name>A0ABV2QGL5_9BURK</name>
<keyword evidence="5" id="KW-1185">Reference proteome</keyword>
<sequence length="345" mass="37407">MAKATTTGFKAAGSHSPSPTPSVERAMQQALEWQVTFWSGEVTAADRESFERWVTQDSDHARAWGKIQRTDAKLQSLSSPGAGTALRVAHAPKMSSSRRTALRVIGIAAGAGLGAYAMRQAPDWQHITADFRTGHGEQRDISLPDGTRLVLNTASAIDVQFDSEGRRVLLRAGEIFVATAADPQTLHGLPSRPFTVHTAQGAVRAIGTRFTVRQLQKTSQAMVEEGAVEIRPQASPSHVRRVDAGQRALFSSDSVETLPASVAAQTAWTRGLLVAERMRMEDFLAELGRYRGGLLRCDPAVRNLIVSGVYPLSDTDLALSTLAQALPVRVDKLTRYWVTVRSRGA</sequence>
<dbReference type="Proteomes" id="UP001549320">
    <property type="component" value="Unassembled WGS sequence"/>
</dbReference>
<evidence type="ECO:0000313" key="5">
    <source>
        <dbReference type="Proteomes" id="UP001549320"/>
    </source>
</evidence>
<feature type="domain" description="FecR N-terminal" evidence="3">
    <location>
        <begin position="28"/>
        <end position="69"/>
    </location>
</feature>
<comment type="caution">
    <text evidence="4">The sequence shown here is derived from an EMBL/GenBank/DDBJ whole genome shotgun (WGS) entry which is preliminary data.</text>
</comment>
<dbReference type="InterPro" id="IPR006860">
    <property type="entry name" value="FecR"/>
</dbReference>
<dbReference type="InterPro" id="IPR012373">
    <property type="entry name" value="Ferrdict_sens_TM"/>
</dbReference>
<dbReference type="RefSeq" id="WP_354448903.1">
    <property type="nucleotide sequence ID" value="NZ_JBEPSH010000014.1"/>
</dbReference>
<accession>A0ABV2QGL5</accession>
<dbReference type="Pfam" id="PF16220">
    <property type="entry name" value="DUF4880"/>
    <property type="match status" value="1"/>
</dbReference>
<evidence type="ECO:0000313" key="4">
    <source>
        <dbReference type="EMBL" id="MET4580179.1"/>
    </source>
</evidence>
<dbReference type="PANTHER" id="PTHR30273">
    <property type="entry name" value="PERIPLASMIC SIGNAL SENSOR AND SIGMA FACTOR ACTIVATOR FECR-RELATED"/>
    <property type="match status" value="1"/>
</dbReference>
<dbReference type="InterPro" id="IPR032623">
    <property type="entry name" value="FecR_N"/>
</dbReference>
<feature type="region of interest" description="Disordered" evidence="1">
    <location>
        <begin position="1"/>
        <end position="25"/>
    </location>
</feature>
<feature type="compositionally biased region" description="Low complexity" evidence="1">
    <location>
        <begin position="1"/>
        <end position="13"/>
    </location>
</feature>
<dbReference type="PANTHER" id="PTHR30273:SF2">
    <property type="entry name" value="PROTEIN FECR"/>
    <property type="match status" value="1"/>
</dbReference>
<dbReference type="PIRSF" id="PIRSF018266">
    <property type="entry name" value="FecR"/>
    <property type="match status" value="1"/>
</dbReference>
<dbReference type="Pfam" id="PF04773">
    <property type="entry name" value="FecR"/>
    <property type="match status" value="1"/>
</dbReference>